<organism evidence="2 3">
    <name type="scientific">Multifurca ochricompacta</name>
    <dbReference type="NCBI Taxonomy" id="376703"/>
    <lineage>
        <taxon>Eukaryota</taxon>
        <taxon>Fungi</taxon>
        <taxon>Dikarya</taxon>
        <taxon>Basidiomycota</taxon>
        <taxon>Agaricomycotina</taxon>
        <taxon>Agaricomycetes</taxon>
        <taxon>Russulales</taxon>
        <taxon>Russulaceae</taxon>
        <taxon>Multifurca</taxon>
    </lineage>
</organism>
<evidence type="ECO:0000256" key="1">
    <source>
        <dbReference type="SAM" id="MobiDB-lite"/>
    </source>
</evidence>
<reference evidence="2" key="1">
    <citation type="journal article" date="2022" name="New Phytol.">
        <title>Evolutionary transition to the ectomycorrhizal habit in the genomes of a hyperdiverse lineage of mushroom-forming fungi.</title>
        <authorList>
            <person name="Looney B."/>
            <person name="Miyauchi S."/>
            <person name="Morin E."/>
            <person name="Drula E."/>
            <person name="Courty P.E."/>
            <person name="Kohler A."/>
            <person name="Kuo A."/>
            <person name="LaButti K."/>
            <person name="Pangilinan J."/>
            <person name="Lipzen A."/>
            <person name="Riley R."/>
            <person name="Andreopoulos W."/>
            <person name="He G."/>
            <person name="Johnson J."/>
            <person name="Nolan M."/>
            <person name="Tritt A."/>
            <person name="Barry K.W."/>
            <person name="Grigoriev I.V."/>
            <person name="Nagy L.G."/>
            <person name="Hibbett D."/>
            <person name="Henrissat B."/>
            <person name="Matheny P.B."/>
            <person name="Labbe J."/>
            <person name="Martin F.M."/>
        </authorList>
    </citation>
    <scope>NUCLEOTIDE SEQUENCE</scope>
    <source>
        <strain evidence="2">BPL690</strain>
    </source>
</reference>
<feature type="region of interest" description="Disordered" evidence="1">
    <location>
        <begin position="1"/>
        <end position="129"/>
    </location>
</feature>
<comment type="caution">
    <text evidence="2">The sequence shown here is derived from an EMBL/GenBank/DDBJ whole genome shotgun (WGS) entry which is preliminary data.</text>
</comment>
<proteinExistence type="predicted"/>
<evidence type="ECO:0000313" key="3">
    <source>
        <dbReference type="Proteomes" id="UP001203297"/>
    </source>
</evidence>
<keyword evidence="3" id="KW-1185">Reference proteome</keyword>
<dbReference type="AlphaFoldDB" id="A0AAD4M5D5"/>
<dbReference type="Proteomes" id="UP001203297">
    <property type="component" value="Unassembled WGS sequence"/>
</dbReference>
<feature type="compositionally biased region" description="Low complexity" evidence="1">
    <location>
        <begin position="33"/>
        <end position="45"/>
    </location>
</feature>
<name>A0AAD4M5D5_9AGAM</name>
<sequence length="154" mass="17529">MHLHQVSAGFETPVLKPRASQIHVVPNPQPILSPSSHPKSPTSKPITHSSRRDKKSDTGAVLVKTVPTKRRENKYKAKKSRSAKNAHKESHPRSDTDEEQLARLKERRERKRAKREIMNPKQVKASTEAGKITKLTQRKDLLTRKSRRLLLASL</sequence>
<feature type="compositionally biased region" description="Basic residues" evidence="1">
    <location>
        <begin position="67"/>
        <end position="85"/>
    </location>
</feature>
<gene>
    <name evidence="2" type="ORF">B0F90DRAFT_253124</name>
</gene>
<accession>A0AAD4M5D5</accession>
<evidence type="ECO:0000313" key="2">
    <source>
        <dbReference type="EMBL" id="KAI0301831.1"/>
    </source>
</evidence>
<feature type="compositionally biased region" description="Basic and acidic residues" evidence="1">
    <location>
        <begin position="86"/>
        <end position="107"/>
    </location>
</feature>
<dbReference type="EMBL" id="WTXG01000012">
    <property type="protein sequence ID" value="KAI0301831.1"/>
    <property type="molecule type" value="Genomic_DNA"/>
</dbReference>
<protein>
    <submittedName>
        <fullName evidence="2">Uncharacterized protein</fullName>
    </submittedName>
</protein>